<dbReference type="AlphaFoldDB" id="A0A158QT44"/>
<feature type="region of interest" description="Disordered" evidence="1">
    <location>
        <begin position="104"/>
        <end position="129"/>
    </location>
</feature>
<dbReference type="EMBL" id="UXSR01000301">
    <property type="protein sequence ID" value="VDD76017.1"/>
    <property type="molecule type" value="Genomic_DNA"/>
</dbReference>
<protein>
    <submittedName>
        <fullName evidence="2">Uncharacterized protein</fullName>
    </submittedName>
</protein>
<feature type="compositionally biased region" description="Acidic residues" evidence="1">
    <location>
        <begin position="175"/>
        <end position="184"/>
    </location>
</feature>
<name>A0A158QT44_MESCO</name>
<gene>
    <name evidence="2" type="ORF">MCOS_LOCUS2020</name>
</gene>
<feature type="compositionally biased region" description="Polar residues" evidence="1">
    <location>
        <begin position="104"/>
        <end position="113"/>
    </location>
</feature>
<accession>A0A158QT44</accession>
<keyword evidence="3" id="KW-1185">Reference proteome</keyword>
<evidence type="ECO:0000313" key="3">
    <source>
        <dbReference type="Proteomes" id="UP000267029"/>
    </source>
</evidence>
<proteinExistence type="predicted"/>
<dbReference type="Proteomes" id="UP000267029">
    <property type="component" value="Unassembled WGS sequence"/>
</dbReference>
<sequence length="184" mass="19605">MSGWSSLGNALGQLGVSSQMKPENRLLPTWSRRLDVITRWLPAAAVRCLLWLRLVCSPNWEFPGSWFIFTLTANGGGDVNRSQANQDIDSDRKECADLASRQRSLTNAATPSSGDAPAPETTLSDAEGPFCGVPGATSVGFISPLVADLKTAFLSRGEPMKSEETFDGIGVGLDVPDDCESGVD</sequence>
<reference evidence="2 3" key="1">
    <citation type="submission" date="2018-10" db="EMBL/GenBank/DDBJ databases">
        <authorList>
            <consortium name="Pathogen Informatics"/>
        </authorList>
    </citation>
    <scope>NUCLEOTIDE SEQUENCE [LARGE SCALE GENOMIC DNA]</scope>
</reference>
<organism evidence="2 3">
    <name type="scientific">Mesocestoides corti</name>
    <name type="common">Flatworm</name>
    <dbReference type="NCBI Taxonomy" id="53468"/>
    <lineage>
        <taxon>Eukaryota</taxon>
        <taxon>Metazoa</taxon>
        <taxon>Spiralia</taxon>
        <taxon>Lophotrochozoa</taxon>
        <taxon>Platyhelminthes</taxon>
        <taxon>Cestoda</taxon>
        <taxon>Eucestoda</taxon>
        <taxon>Cyclophyllidea</taxon>
        <taxon>Mesocestoididae</taxon>
        <taxon>Mesocestoides</taxon>
    </lineage>
</organism>
<evidence type="ECO:0000256" key="1">
    <source>
        <dbReference type="SAM" id="MobiDB-lite"/>
    </source>
</evidence>
<feature type="region of interest" description="Disordered" evidence="1">
    <location>
        <begin position="163"/>
        <end position="184"/>
    </location>
</feature>
<evidence type="ECO:0000313" key="2">
    <source>
        <dbReference type="EMBL" id="VDD76017.1"/>
    </source>
</evidence>